<keyword evidence="5 8" id="KW-0812">Transmembrane</keyword>
<evidence type="ECO:0000256" key="3">
    <source>
        <dbReference type="ARBA" id="ARBA00022448"/>
    </source>
</evidence>
<keyword evidence="6 8" id="KW-1133">Transmembrane helix</keyword>
<evidence type="ECO:0000256" key="6">
    <source>
        <dbReference type="ARBA" id="ARBA00022989"/>
    </source>
</evidence>
<feature type="transmembrane region" description="Helical" evidence="8">
    <location>
        <begin position="189"/>
        <end position="207"/>
    </location>
</feature>
<evidence type="ECO:0000256" key="8">
    <source>
        <dbReference type="SAM" id="Phobius"/>
    </source>
</evidence>
<evidence type="ECO:0000256" key="2">
    <source>
        <dbReference type="ARBA" id="ARBA00010735"/>
    </source>
</evidence>
<keyword evidence="10" id="KW-1185">Reference proteome</keyword>
<evidence type="ECO:0000256" key="7">
    <source>
        <dbReference type="ARBA" id="ARBA00023136"/>
    </source>
</evidence>
<feature type="transmembrane region" description="Helical" evidence="8">
    <location>
        <begin position="131"/>
        <end position="156"/>
    </location>
</feature>
<sequence length="229" mass="23562">MRTEQSGDGFWAGARDILPLAAGVSVYGLAFGLLAAQAGFSPLQIGAMGALVYAGSSQIIMSQQWLAGAGFAGSVVAGLILNLRLLLITASLRDVFAGRPWWQTAFGAHLAADENWALLLAGRARGRRVGYAYLIGGGLAQMAAWCGSTTAGGLFAEAIPDPRGLGIDFAFTAAFIAIARSLWRGRSDLLPWFVSVAVVFAGVKLAGAPAHWMLALGGLIGAATAGARA</sequence>
<name>A0A366FJW6_9HYPH</name>
<dbReference type="Proteomes" id="UP000253529">
    <property type="component" value="Unassembled WGS sequence"/>
</dbReference>
<organism evidence="9 10">
    <name type="scientific">Roseiarcus fermentans</name>
    <dbReference type="NCBI Taxonomy" id="1473586"/>
    <lineage>
        <taxon>Bacteria</taxon>
        <taxon>Pseudomonadati</taxon>
        <taxon>Pseudomonadota</taxon>
        <taxon>Alphaproteobacteria</taxon>
        <taxon>Hyphomicrobiales</taxon>
        <taxon>Roseiarcaceae</taxon>
        <taxon>Roseiarcus</taxon>
    </lineage>
</organism>
<dbReference type="PANTHER" id="PTHR34979:SF1">
    <property type="entry name" value="INNER MEMBRANE PROTEIN YGAZ"/>
    <property type="match status" value="1"/>
</dbReference>
<evidence type="ECO:0000313" key="9">
    <source>
        <dbReference type="EMBL" id="RBP14406.1"/>
    </source>
</evidence>
<comment type="subcellular location">
    <subcellularLocation>
        <location evidence="1">Cell membrane</location>
        <topology evidence="1">Multi-pass membrane protein</topology>
    </subcellularLocation>
</comment>
<evidence type="ECO:0000256" key="4">
    <source>
        <dbReference type="ARBA" id="ARBA00022475"/>
    </source>
</evidence>
<dbReference type="EMBL" id="QNRK01000009">
    <property type="protein sequence ID" value="RBP14406.1"/>
    <property type="molecule type" value="Genomic_DNA"/>
</dbReference>
<keyword evidence="3" id="KW-0813">Transport</keyword>
<comment type="caution">
    <text evidence="9">The sequence shown here is derived from an EMBL/GenBank/DDBJ whole genome shotgun (WGS) entry which is preliminary data.</text>
</comment>
<dbReference type="OrthoDB" id="9803444at2"/>
<dbReference type="Pfam" id="PF03591">
    <property type="entry name" value="AzlC"/>
    <property type="match status" value="1"/>
</dbReference>
<evidence type="ECO:0000256" key="1">
    <source>
        <dbReference type="ARBA" id="ARBA00004651"/>
    </source>
</evidence>
<gene>
    <name evidence="9" type="ORF">DFR50_109160</name>
</gene>
<proteinExistence type="inferred from homology"/>
<protein>
    <submittedName>
        <fullName evidence="9">Putative branched-subunit amino acid permease</fullName>
    </submittedName>
</protein>
<feature type="transmembrane region" description="Helical" evidence="8">
    <location>
        <begin position="165"/>
        <end position="183"/>
    </location>
</feature>
<evidence type="ECO:0000256" key="5">
    <source>
        <dbReference type="ARBA" id="ARBA00022692"/>
    </source>
</evidence>
<comment type="similarity">
    <text evidence="2">Belongs to the AzlC family.</text>
</comment>
<evidence type="ECO:0000313" key="10">
    <source>
        <dbReference type="Proteomes" id="UP000253529"/>
    </source>
</evidence>
<feature type="transmembrane region" description="Helical" evidence="8">
    <location>
        <begin position="20"/>
        <end position="53"/>
    </location>
</feature>
<dbReference type="PANTHER" id="PTHR34979">
    <property type="entry name" value="INNER MEMBRANE PROTEIN YGAZ"/>
    <property type="match status" value="1"/>
</dbReference>
<dbReference type="AlphaFoldDB" id="A0A366FJW6"/>
<dbReference type="RefSeq" id="WP_113889082.1">
    <property type="nucleotide sequence ID" value="NZ_QNRK01000009.1"/>
</dbReference>
<keyword evidence="4" id="KW-1003">Cell membrane</keyword>
<keyword evidence="7 8" id="KW-0472">Membrane</keyword>
<reference evidence="9 10" key="1">
    <citation type="submission" date="2018-06" db="EMBL/GenBank/DDBJ databases">
        <title>Genomic Encyclopedia of Type Strains, Phase IV (KMG-IV): sequencing the most valuable type-strain genomes for metagenomic binning, comparative biology and taxonomic classification.</title>
        <authorList>
            <person name="Goeker M."/>
        </authorList>
    </citation>
    <scope>NUCLEOTIDE SEQUENCE [LARGE SCALE GENOMIC DNA]</scope>
    <source>
        <strain evidence="9 10">DSM 24875</strain>
    </source>
</reference>
<dbReference type="InterPro" id="IPR011606">
    <property type="entry name" value="Brnchd-chn_aa_trnsp_permease"/>
</dbReference>
<accession>A0A366FJW6</accession>
<dbReference type="GO" id="GO:1903785">
    <property type="term" value="P:L-valine transmembrane transport"/>
    <property type="evidence" value="ECO:0007669"/>
    <property type="project" value="TreeGrafter"/>
</dbReference>
<dbReference type="GO" id="GO:0005886">
    <property type="term" value="C:plasma membrane"/>
    <property type="evidence" value="ECO:0007669"/>
    <property type="project" value="UniProtKB-SubCell"/>
</dbReference>
<feature type="transmembrane region" description="Helical" evidence="8">
    <location>
        <begin position="65"/>
        <end position="87"/>
    </location>
</feature>